<evidence type="ECO:0000313" key="1">
    <source>
        <dbReference type="EMBL" id="TFH94919.1"/>
    </source>
</evidence>
<evidence type="ECO:0008006" key="3">
    <source>
        <dbReference type="Google" id="ProtNLM"/>
    </source>
</evidence>
<comment type="caution">
    <text evidence="1">The sequence shown here is derived from an EMBL/GenBank/DDBJ whole genome shotgun (WGS) entry which is preliminary data.</text>
</comment>
<dbReference type="Proteomes" id="UP000297225">
    <property type="component" value="Unassembled WGS sequence"/>
</dbReference>
<accession>A0A4Y8WPE5</accession>
<dbReference type="EMBL" id="SPNC01000076">
    <property type="protein sequence ID" value="TFH94919.1"/>
    <property type="molecule type" value="Genomic_DNA"/>
</dbReference>
<sequence length="192" mass="22099">MKLHLRAFIAVAVLLFGTTMSFAQQDNQEVIIPAWGVELGYRNGIVYEHPISKHFTMRYSAGILAYHRLQPYEQSNRKVAFVTEYGGLMPFINAGARWYPKVMPNNSGFYLGLDAQYNHHQWKFALNRSKDVYKLENEALLIFNVGYMYNIFDRLNIKAALLPTVGFALADKAQTTYGVIDLRWDLGLVYNF</sequence>
<proteinExistence type="predicted"/>
<organism evidence="1 2">
    <name type="scientific">Porphyromonas levii</name>
    <dbReference type="NCBI Taxonomy" id="28114"/>
    <lineage>
        <taxon>Bacteria</taxon>
        <taxon>Pseudomonadati</taxon>
        <taxon>Bacteroidota</taxon>
        <taxon>Bacteroidia</taxon>
        <taxon>Bacteroidales</taxon>
        <taxon>Porphyromonadaceae</taxon>
        <taxon>Porphyromonas</taxon>
    </lineage>
</organism>
<evidence type="ECO:0000313" key="2">
    <source>
        <dbReference type="Proteomes" id="UP000297225"/>
    </source>
</evidence>
<keyword evidence="2" id="KW-1185">Reference proteome</keyword>
<reference evidence="1 2" key="1">
    <citation type="submission" date="2019-03" db="EMBL/GenBank/DDBJ databases">
        <title>Porphyromonas levii Isolated from the Uterus of Dairy Cows.</title>
        <authorList>
            <person name="Francis A.M."/>
        </authorList>
    </citation>
    <scope>NUCLEOTIDE SEQUENCE [LARGE SCALE GENOMIC DNA]</scope>
    <source>
        <strain evidence="1 2">AF5678</strain>
    </source>
</reference>
<dbReference type="RefSeq" id="WP_134849470.1">
    <property type="nucleotide sequence ID" value="NZ_CP197400.1"/>
</dbReference>
<protein>
    <recommendedName>
        <fullName evidence="3">DUF3575 domain-containing protein</fullName>
    </recommendedName>
</protein>
<dbReference type="AlphaFoldDB" id="A0A4Y8WPE5"/>
<name>A0A4Y8WPE5_9PORP</name>
<dbReference type="OrthoDB" id="9929399at2"/>
<gene>
    <name evidence="1" type="ORF">E4P47_05680</name>
</gene>